<sequence>MLLTALSSLSPPKPVSSRSLPVPLHDVMFTPLRSHVLSLTRALRMALRPLQSVKSGPAILQELAHTWNTCTAERGQSRRGGKR</sequence>
<dbReference type="InParanoid" id="A0A0C3NI14"/>
<proteinExistence type="predicted"/>
<keyword evidence="3" id="KW-1185">Reference proteome</keyword>
<dbReference type="HOGENOM" id="CLU_186278_0_0_1"/>
<protein>
    <submittedName>
        <fullName evidence="2">Uncharacterized protein</fullName>
    </submittedName>
</protein>
<accession>A0A0C3NI14</accession>
<dbReference type="EMBL" id="KN832077">
    <property type="protein sequence ID" value="KIN95073.1"/>
    <property type="molecule type" value="Genomic_DNA"/>
</dbReference>
<evidence type="ECO:0000256" key="1">
    <source>
        <dbReference type="SAM" id="MobiDB-lite"/>
    </source>
</evidence>
<feature type="region of interest" description="Disordered" evidence="1">
    <location>
        <begin position="1"/>
        <end position="21"/>
    </location>
</feature>
<evidence type="ECO:0000313" key="2">
    <source>
        <dbReference type="EMBL" id="KIN95073.1"/>
    </source>
</evidence>
<reference evidence="3" key="2">
    <citation type="submission" date="2015-01" db="EMBL/GenBank/DDBJ databases">
        <title>Evolutionary Origins and Diversification of the Mycorrhizal Mutualists.</title>
        <authorList>
            <consortium name="DOE Joint Genome Institute"/>
            <consortium name="Mycorrhizal Genomics Consortium"/>
            <person name="Kohler A."/>
            <person name="Kuo A."/>
            <person name="Nagy L.G."/>
            <person name="Floudas D."/>
            <person name="Copeland A."/>
            <person name="Barry K.W."/>
            <person name="Cichocki N."/>
            <person name="Veneault-Fourrey C."/>
            <person name="LaButti K."/>
            <person name="Lindquist E.A."/>
            <person name="Lipzen A."/>
            <person name="Lundell T."/>
            <person name="Morin E."/>
            <person name="Murat C."/>
            <person name="Riley R."/>
            <person name="Ohm R."/>
            <person name="Sun H."/>
            <person name="Tunlid A."/>
            <person name="Henrissat B."/>
            <person name="Grigoriev I.V."/>
            <person name="Hibbett D.S."/>
            <person name="Martin F."/>
        </authorList>
    </citation>
    <scope>NUCLEOTIDE SEQUENCE [LARGE SCALE GENOMIC DNA]</scope>
    <source>
        <strain evidence="3">Marx 270</strain>
    </source>
</reference>
<name>A0A0C3NI14_PISTI</name>
<organism evidence="2 3">
    <name type="scientific">Pisolithus tinctorius Marx 270</name>
    <dbReference type="NCBI Taxonomy" id="870435"/>
    <lineage>
        <taxon>Eukaryota</taxon>
        <taxon>Fungi</taxon>
        <taxon>Dikarya</taxon>
        <taxon>Basidiomycota</taxon>
        <taxon>Agaricomycotina</taxon>
        <taxon>Agaricomycetes</taxon>
        <taxon>Agaricomycetidae</taxon>
        <taxon>Boletales</taxon>
        <taxon>Sclerodermatineae</taxon>
        <taxon>Pisolithaceae</taxon>
        <taxon>Pisolithus</taxon>
    </lineage>
</organism>
<gene>
    <name evidence="2" type="ORF">M404DRAFT_333258</name>
</gene>
<dbReference type="AlphaFoldDB" id="A0A0C3NI14"/>
<dbReference type="Proteomes" id="UP000054217">
    <property type="component" value="Unassembled WGS sequence"/>
</dbReference>
<evidence type="ECO:0000313" key="3">
    <source>
        <dbReference type="Proteomes" id="UP000054217"/>
    </source>
</evidence>
<reference evidence="2 3" key="1">
    <citation type="submission" date="2014-04" db="EMBL/GenBank/DDBJ databases">
        <authorList>
            <consortium name="DOE Joint Genome Institute"/>
            <person name="Kuo A."/>
            <person name="Kohler A."/>
            <person name="Costa M.D."/>
            <person name="Nagy L.G."/>
            <person name="Floudas D."/>
            <person name="Copeland A."/>
            <person name="Barry K.W."/>
            <person name="Cichocki N."/>
            <person name="Veneault-Fourrey C."/>
            <person name="LaButti K."/>
            <person name="Lindquist E.A."/>
            <person name="Lipzen A."/>
            <person name="Lundell T."/>
            <person name="Morin E."/>
            <person name="Murat C."/>
            <person name="Sun H."/>
            <person name="Tunlid A."/>
            <person name="Henrissat B."/>
            <person name="Grigoriev I.V."/>
            <person name="Hibbett D.S."/>
            <person name="Martin F."/>
            <person name="Nordberg H.P."/>
            <person name="Cantor M.N."/>
            <person name="Hua S.X."/>
        </authorList>
    </citation>
    <scope>NUCLEOTIDE SEQUENCE [LARGE SCALE GENOMIC DNA]</scope>
    <source>
        <strain evidence="2 3">Marx 270</strain>
    </source>
</reference>